<dbReference type="EMBL" id="LN868939">
    <property type="protein sequence ID" value="CRY81532.1"/>
    <property type="molecule type" value="Genomic_DNA"/>
</dbReference>
<geneLocation type="plasmid" evidence="1">
    <name>2</name>
</geneLocation>
<gene>
    <name evidence="1" type="ORF">ERS450000_04465</name>
</gene>
<proteinExistence type="predicted"/>
<dbReference type="RefSeq" id="WP_139337527.1">
    <property type="nucleotide sequence ID" value="NZ_CP031418.1"/>
</dbReference>
<dbReference type="AlphaFoldDB" id="A0A0H5P1M0"/>
<sequence>MQEGLTLPTVSDHRRALHSYVTKRGLAAQWSQDWSELAVDVPGLTATFSFDRYGRVQRIDGSIGAAP</sequence>
<evidence type="ECO:0000313" key="2">
    <source>
        <dbReference type="Proteomes" id="UP000057820"/>
    </source>
</evidence>
<dbReference type="Proteomes" id="UP000057820">
    <property type="component" value="Plasmid 2"/>
</dbReference>
<name>A0A0H5P1M0_NOCFR</name>
<keyword evidence="1" id="KW-0614">Plasmid</keyword>
<protein>
    <submittedName>
        <fullName evidence="1">Uncharacterized protein</fullName>
    </submittedName>
</protein>
<dbReference type="KEGG" id="nfr:ERS450000_04465"/>
<reference evidence="2" key="1">
    <citation type="submission" date="2015-03" db="EMBL/GenBank/DDBJ databases">
        <authorList>
            <consortium name="Pathogen Informatics"/>
        </authorList>
    </citation>
    <scope>NUCLEOTIDE SEQUENCE [LARGE SCALE GENOMIC DNA]</scope>
    <source>
        <strain evidence="2">NCTC11134</strain>
        <plasmid evidence="2">2</plasmid>
    </source>
</reference>
<organism evidence="1 2">
    <name type="scientific">Nocardia farcinica</name>
    <dbReference type="NCBI Taxonomy" id="37329"/>
    <lineage>
        <taxon>Bacteria</taxon>
        <taxon>Bacillati</taxon>
        <taxon>Actinomycetota</taxon>
        <taxon>Actinomycetes</taxon>
        <taxon>Mycobacteriales</taxon>
        <taxon>Nocardiaceae</taxon>
        <taxon>Nocardia</taxon>
    </lineage>
</organism>
<accession>A0A0H5P1M0</accession>
<evidence type="ECO:0000313" key="1">
    <source>
        <dbReference type="EMBL" id="CRY81532.1"/>
    </source>
</evidence>